<feature type="compositionally biased region" description="Low complexity" evidence="1">
    <location>
        <begin position="123"/>
        <end position="145"/>
    </location>
</feature>
<evidence type="ECO:0000256" key="1">
    <source>
        <dbReference type="SAM" id="MobiDB-lite"/>
    </source>
</evidence>
<feature type="compositionally biased region" description="Basic and acidic residues" evidence="1">
    <location>
        <begin position="202"/>
        <end position="211"/>
    </location>
</feature>
<accession>A0AAD7JMV6</accession>
<feature type="region of interest" description="Disordered" evidence="1">
    <location>
        <begin position="264"/>
        <end position="296"/>
    </location>
</feature>
<evidence type="ECO:0000313" key="2">
    <source>
        <dbReference type="EMBL" id="KAJ7765786.1"/>
    </source>
</evidence>
<dbReference type="EMBL" id="JARKIB010000025">
    <property type="protein sequence ID" value="KAJ7765786.1"/>
    <property type="molecule type" value="Genomic_DNA"/>
</dbReference>
<comment type="caution">
    <text evidence="2">The sequence shown here is derived from an EMBL/GenBank/DDBJ whole genome shotgun (WGS) entry which is preliminary data.</text>
</comment>
<evidence type="ECO:0000313" key="3">
    <source>
        <dbReference type="Proteomes" id="UP001215598"/>
    </source>
</evidence>
<proteinExistence type="predicted"/>
<name>A0AAD7JMV6_9AGAR</name>
<feature type="region of interest" description="Disordered" evidence="1">
    <location>
        <begin position="392"/>
        <end position="461"/>
    </location>
</feature>
<reference evidence="2" key="1">
    <citation type="submission" date="2023-03" db="EMBL/GenBank/DDBJ databases">
        <title>Massive genome expansion in bonnet fungi (Mycena s.s.) driven by repeated elements and novel gene families across ecological guilds.</title>
        <authorList>
            <consortium name="Lawrence Berkeley National Laboratory"/>
            <person name="Harder C.B."/>
            <person name="Miyauchi S."/>
            <person name="Viragh M."/>
            <person name="Kuo A."/>
            <person name="Thoen E."/>
            <person name="Andreopoulos B."/>
            <person name="Lu D."/>
            <person name="Skrede I."/>
            <person name="Drula E."/>
            <person name="Henrissat B."/>
            <person name="Morin E."/>
            <person name="Kohler A."/>
            <person name="Barry K."/>
            <person name="LaButti K."/>
            <person name="Morin E."/>
            <person name="Salamov A."/>
            <person name="Lipzen A."/>
            <person name="Mereny Z."/>
            <person name="Hegedus B."/>
            <person name="Baldrian P."/>
            <person name="Stursova M."/>
            <person name="Weitz H."/>
            <person name="Taylor A."/>
            <person name="Grigoriev I.V."/>
            <person name="Nagy L.G."/>
            <person name="Martin F."/>
            <person name="Kauserud H."/>
        </authorList>
    </citation>
    <scope>NUCLEOTIDE SEQUENCE</scope>
    <source>
        <strain evidence="2">CBHHK182m</strain>
    </source>
</reference>
<sequence length="873" mass="96361">MSACPPTPVVCRRTQRLASHPYMRFDTDFRDSFPENDSNQGSSHTTNSAYSSFRRAISIEIPQDSLDAFDSAPYARSNVSFSPQRAPAQDALAKSYSFPPITSQPLECIDESEVEENFDNTHSSSPAFSSSRSLARLPSPSTRPRVGANYRMVRLDSIEEYELEDDGADVDADGRPPISSSPGRSSDDPFFPFNDSLSSPRTSDHGHDSPARDSSAAPADPQFSAKLVALLAVAAQHRERHEEIDNDLAVTLAARSLSITPDYCASPTPQHESKGAFGPRVARRTPSWSTCSSDSIGVQSCACTDCRSESATRTASVASNSSSSGYAADLDDLAPAPATHPVLSLTHASLTNPRSSNSATPTQHRTNNIASASPHPVKRTYSSLRDDVLSDSYKKIRPDSRSSSFGYRYHPDASSTPNPNLSRAPASLRKSLSLRSKRSPSPPSDELVPTQLNTPCPSKTGRVIRDSSAWTIPFDVPIIAPPPHHVARLPLSAAACAKIRLGNLLDREARGRATDRLDGMTVASLLSTLQVDGENEEEECALERLRWEHVLGVGPELRREVVDWILEVLPKKSSYLPHLTSASKRLSRSASGPTSSPFSLSRGFGSKGLPDLIDQLLYSPETRFHAAYMFVRYFYLLMGRDENRARIESMQASALAAENEMPFDPTIPPDGWALVVWDCCVACLAISVKLHRDVLQPLEPVLSWEFEALAPHHMSFDELETAQRDILETFAFSLGGTPQPILDELWIALPSLQHLLHFENGWGFTQKETWWRLNDAVLEPDILQFPVSLLTVAALTEALVSALVSKYEYDASHTQVVRRRRNRYSMDSKKREKYAIEAEEEMEGVVQDIQAVIGISDERLRTCRRWLRAAVKD</sequence>
<feature type="region of interest" description="Disordered" evidence="1">
    <location>
        <begin position="116"/>
        <end position="145"/>
    </location>
</feature>
<dbReference type="Proteomes" id="UP001215598">
    <property type="component" value="Unassembled WGS sequence"/>
</dbReference>
<feature type="region of interest" description="Disordered" evidence="1">
    <location>
        <begin position="349"/>
        <end position="380"/>
    </location>
</feature>
<feature type="compositionally biased region" description="Low complexity" evidence="1">
    <location>
        <begin position="175"/>
        <end position="193"/>
    </location>
</feature>
<feature type="compositionally biased region" description="Polar residues" evidence="1">
    <location>
        <begin position="349"/>
        <end position="371"/>
    </location>
</feature>
<protein>
    <submittedName>
        <fullName evidence="2">Uncharacterized protein</fullName>
    </submittedName>
</protein>
<keyword evidence="3" id="KW-1185">Reference proteome</keyword>
<feature type="compositionally biased region" description="Polar residues" evidence="1">
    <location>
        <begin position="286"/>
        <end position="296"/>
    </location>
</feature>
<feature type="compositionally biased region" description="Low complexity" evidence="1">
    <location>
        <begin position="421"/>
        <end position="434"/>
    </location>
</feature>
<feature type="region of interest" description="Disordered" evidence="1">
    <location>
        <begin position="164"/>
        <end position="219"/>
    </location>
</feature>
<organism evidence="2 3">
    <name type="scientific">Mycena metata</name>
    <dbReference type="NCBI Taxonomy" id="1033252"/>
    <lineage>
        <taxon>Eukaryota</taxon>
        <taxon>Fungi</taxon>
        <taxon>Dikarya</taxon>
        <taxon>Basidiomycota</taxon>
        <taxon>Agaricomycotina</taxon>
        <taxon>Agaricomycetes</taxon>
        <taxon>Agaricomycetidae</taxon>
        <taxon>Agaricales</taxon>
        <taxon>Marasmiineae</taxon>
        <taxon>Mycenaceae</taxon>
        <taxon>Mycena</taxon>
    </lineage>
</organism>
<gene>
    <name evidence="2" type="ORF">B0H16DRAFT_1524400</name>
</gene>
<dbReference type="AlphaFoldDB" id="A0AAD7JMV6"/>